<keyword evidence="2" id="KW-1185">Reference proteome</keyword>
<gene>
    <name evidence="1" type="ORF">MRATA1EN1_LOCUS27114</name>
</gene>
<dbReference type="Proteomes" id="UP001176941">
    <property type="component" value="Chromosome 7"/>
</dbReference>
<evidence type="ECO:0000313" key="1">
    <source>
        <dbReference type="EMBL" id="CAI9178152.1"/>
    </source>
</evidence>
<reference evidence="1" key="1">
    <citation type="submission" date="2023-04" db="EMBL/GenBank/DDBJ databases">
        <authorList>
            <consortium name="ELIXIR-Norway"/>
        </authorList>
    </citation>
    <scope>NUCLEOTIDE SEQUENCE [LARGE SCALE GENOMIC DNA]</scope>
</reference>
<evidence type="ECO:0000313" key="2">
    <source>
        <dbReference type="Proteomes" id="UP001176941"/>
    </source>
</evidence>
<proteinExistence type="predicted"/>
<name>A0ABN8ZZH2_RANTA</name>
<accession>A0ABN8ZZH2</accession>
<organism evidence="1 2">
    <name type="scientific">Rangifer tarandus platyrhynchus</name>
    <name type="common">Svalbard reindeer</name>
    <dbReference type="NCBI Taxonomy" id="3082113"/>
    <lineage>
        <taxon>Eukaryota</taxon>
        <taxon>Metazoa</taxon>
        <taxon>Chordata</taxon>
        <taxon>Craniata</taxon>
        <taxon>Vertebrata</taxon>
        <taxon>Euteleostomi</taxon>
        <taxon>Mammalia</taxon>
        <taxon>Eutheria</taxon>
        <taxon>Laurasiatheria</taxon>
        <taxon>Artiodactyla</taxon>
        <taxon>Ruminantia</taxon>
        <taxon>Pecora</taxon>
        <taxon>Cervidae</taxon>
        <taxon>Odocoileinae</taxon>
        <taxon>Rangifer</taxon>
    </lineage>
</organism>
<sequence length="113" mass="12674">MEKPVQQSIFPLLPKPASNATNLKRAEIVILQYASFCSNMVIFLIASESLDQTSMIHLHFYKNGSRSFGPSLLAARFYLPLTNAVKSILESKPPPSHNMTQVSSCQLFHLEHK</sequence>
<protein>
    <submittedName>
        <fullName evidence="1">Uncharacterized protein</fullName>
    </submittedName>
</protein>
<dbReference type="EMBL" id="OX459943">
    <property type="protein sequence ID" value="CAI9178152.1"/>
    <property type="molecule type" value="Genomic_DNA"/>
</dbReference>